<dbReference type="RefSeq" id="WP_204734340.1">
    <property type="nucleotide sequence ID" value="NZ_JAVDWE010000008.1"/>
</dbReference>
<accession>A0ABU1VD53</accession>
<dbReference type="SUPFAM" id="SSF53850">
    <property type="entry name" value="Periplasmic binding protein-like II"/>
    <property type="match status" value="1"/>
</dbReference>
<organism evidence="2 3">
    <name type="scientific">Hydrogenophaga laconesensis</name>
    <dbReference type="NCBI Taxonomy" id="1805971"/>
    <lineage>
        <taxon>Bacteria</taxon>
        <taxon>Pseudomonadati</taxon>
        <taxon>Pseudomonadota</taxon>
        <taxon>Betaproteobacteria</taxon>
        <taxon>Burkholderiales</taxon>
        <taxon>Comamonadaceae</taxon>
        <taxon>Hydrogenophaga</taxon>
    </lineage>
</organism>
<dbReference type="Proteomes" id="UP001265550">
    <property type="component" value="Unassembled WGS sequence"/>
</dbReference>
<dbReference type="Gene3D" id="3.40.190.10">
    <property type="entry name" value="Periplasmic binding protein-like II"/>
    <property type="match status" value="2"/>
</dbReference>
<reference evidence="2 3" key="1">
    <citation type="submission" date="2023-07" db="EMBL/GenBank/DDBJ databases">
        <title>Sorghum-associated microbial communities from plants grown in Nebraska, USA.</title>
        <authorList>
            <person name="Schachtman D."/>
        </authorList>
    </citation>
    <scope>NUCLEOTIDE SEQUENCE [LARGE SCALE GENOMIC DNA]</scope>
    <source>
        <strain evidence="2 3">BE240</strain>
    </source>
</reference>
<gene>
    <name evidence="2" type="ORF">J2X09_003159</name>
</gene>
<dbReference type="Pfam" id="PF09084">
    <property type="entry name" value="NMT1"/>
    <property type="match status" value="1"/>
</dbReference>
<dbReference type="InterPro" id="IPR027939">
    <property type="entry name" value="NMT1/THI5"/>
</dbReference>
<dbReference type="InterPro" id="IPR015168">
    <property type="entry name" value="SsuA/THI5"/>
</dbReference>
<dbReference type="PANTHER" id="PTHR31528:SF15">
    <property type="entry name" value="RIBOFLAVIN-BINDING PROTEIN RIBY"/>
    <property type="match status" value="1"/>
</dbReference>
<keyword evidence="3" id="KW-1185">Reference proteome</keyword>
<feature type="domain" description="SsuA/THI5-like" evidence="1">
    <location>
        <begin position="49"/>
        <end position="261"/>
    </location>
</feature>
<sequence>MGTSSHFSLRRRTMALGGLAAVIGAPIWAQTRAPVKVRFQCDWRFEAGTTPYVVALKKGYFAEEGLDVTLNVGAGASATVTRMASGNFDMGTGDLNSLAEFAGNNGVVPAKAVMLMYQNTPAAVFSLKKTGIAKPADLRGRTLAAPAGDGARRIFPLFAAANGLNPVTDVNWTAVDPAMRETILSRGQVEVITGYLASGMLSLQRLGVAASDVHVMKYAEYGVALPGNAVIASQNFLNENPQAVAGFLRALTRALKESVADRAAAVAVLKSHEPLIDTRIEALRLDLILDQEIGTPAVRRDGVGDIDIPQFQKGIDSLAKFLAFKSTPDAKSLVDTRFLPPQAQRMVFPA</sequence>
<dbReference type="EMBL" id="JAVDWE010000008">
    <property type="protein sequence ID" value="MDR7095411.1"/>
    <property type="molecule type" value="Genomic_DNA"/>
</dbReference>
<protein>
    <submittedName>
        <fullName evidence="2">NitT/TauT family transport system substrate-binding protein</fullName>
    </submittedName>
</protein>
<dbReference type="PANTHER" id="PTHR31528">
    <property type="entry name" value="4-AMINO-5-HYDROXYMETHYL-2-METHYLPYRIMIDINE PHOSPHATE SYNTHASE THI11-RELATED"/>
    <property type="match status" value="1"/>
</dbReference>
<comment type="caution">
    <text evidence="2">The sequence shown here is derived from an EMBL/GenBank/DDBJ whole genome shotgun (WGS) entry which is preliminary data.</text>
</comment>
<evidence type="ECO:0000313" key="2">
    <source>
        <dbReference type="EMBL" id="MDR7095411.1"/>
    </source>
</evidence>
<evidence type="ECO:0000313" key="3">
    <source>
        <dbReference type="Proteomes" id="UP001265550"/>
    </source>
</evidence>
<proteinExistence type="predicted"/>
<name>A0ABU1VD53_9BURK</name>
<evidence type="ECO:0000259" key="1">
    <source>
        <dbReference type="Pfam" id="PF09084"/>
    </source>
</evidence>